<protein>
    <submittedName>
        <fullName evidence="1">Uncharacterized protein</fullName>
    </submittedName>
</protein>
<organism evidence="1 2">
    <name type="scientific">Pluteus cervinus</name>
    <dbReference type="NCBI Taxonomy" id="181527"/>
    <lineage>
        <taxon>Eukaryota</taxon>
        <taxon>Fungi</taxon>
        <taxon>Dikarya</taxon>
        <taxon>Basidiomycota</taxon>
        <taxon>Agaricomycotina</taxon>
        <taxon>Agaricomycetes</taxon>
        <taxon>Agaricomycetidae</taxon>
        <taxon>Agaricales</taxon>
        <taxon>Pluteineae</taxon>
        <taxon>Pluteaceae</taxon>
        <taxon>Pluteus</taxon>
    </lineage>
</organism>
<name>A0ACD3A1N2_9AGAR</name>
<gene>
    <name evidence="1" type="ORF">BDN72DRAFT_593725</name>
</gene>
<reference evidence="1 2" key="1">
    <citation type="journal article" date="2019" name="Nat. Ecol. Evol.">
        <title>Megaphylogeny resolves global patterns of mushroom evolution.</title>
        <authorList>
            <person name="Varga T."/>
            <person name="Krizsan K."/>
            <person name="Foldi C."/>
            <person name="Dima B."/>
            <person name="Sanchez-Garcia M."/>
            <person name="Sanchez-Ramirez S."/>
            <person name="Szollosi G.J."/>
            <person name="Szarkandi J.G."/>
            <person name="Papp V."/>
            <person name="Albert L."/>
            <person name="Andreopoulos W."/>
            <person name="Angelini C."/>
            <person name="Antonin V."/>
            <person name="Barry K.W."/>
            <person name="Bougher N.L."/>
            <person name="Buchanan P."/>
            <person name="Buyck B."/>
            <person name="Bense V."/>
            <person name="Catcheside P."/>
            <person name="Chovatia M."/>
            <person name="Cooper J."/>
            <person name="Damon W."/>
            <person name="Desjardin D."/>
            <person name="Finy P."/>
            <person name="Geml J."/>
            <person name="Haridas S."/>
            <person name="Hughes K."/>
            <person name="Justo A."/>
            <person name="Karasinski D."/>
            <person name="Kautmanova I."/>
            <person name="Kiss B."/>
            <person name="Kocsube S."/>
            <person name="Kotiranta H."/>
            <person name="LaButti K.M."/>
            <person name="Lechner B.E."/>
            <person name="Liimatainen K."/>
            <person name="Lipzen A."/>
            <person name="Lukacs Z."/>
            <person name="Mihaltcheva S."/>
            <person name="Morgado L.N."/>
            <person name="Niskanen T."/>
            <person name="Noordeloos M.E."/>
            <person name="Ohm R.A."/>
            <person name="Ortiz-Santana B."/>
            <person name="Ovrebo C."/>
            <person name="Racz N."/>
            <person name="Riley R."/>
            <person name="Savchenko A."/>
            <person name="Shiryaev A."/>
            <person name="Soop K."/>
            <person name="Spirin V."/>
            <person name="Szebenyi C."/>
            <person name="Tomsovsky M."/>
            <person name="Tulloss R.E."/>
            <person name="Uehling J."/>
            <person name="Grigoriev I.V."/>
            <person name="Vagvolgyi C."/>
            <person name="Papp T."/>
            <person name="Martin F.M."/>
            <person name="Miettinen O."/>
            <person name="Hibbett D.S."/>
            <person name="Nagy L.G."/>
        </authorList>
    </citation>
    <scope>NUCLEOTIDE SEQUENCE [LARGE SCALE GENOMIC DNA]</scope>
    <source>
        <strain evidence="1 2">NL-1719</strain>
    </source>
</reference>
<dbReference type="EMBL" id="ML208939">
    <property type="protein sequence ID" value="TFK59580.1"/>
    <property type="molecule type" value="Genomic_DNA"/>
</dbReference>
<evidence type="ECO:0000313" key="2">
    <source>
        <dbReference type="Proteomes" id="UP000308600"/>
    </source>
</evidence>
<accession>A0ACD3A1N2</accession>
<proteinExistence type="predicted"/>
<sequence length="202" mass="21912">MYGHSRTRFLLEDEQTKKTRQHAPNGKQMSNEKKEKKSHPAQFPWLIVRFVIGLGGPCGSDGAGVVGGAHDAFNRRGLNVVHVGGGDITIDVVASWSWHANGGGWRRGLLPGPASALAPEFAVVGVVLMPRADVENADQVTDKLVVVDEVIGLLQTRRRGVVNGEEPRLSHSERELYPSRSGQADLRLGTAFDAQVNDGRFT</sequence>
<dbReference type="Proteomes" id="UP000308600">
    <property type="component" value="Unassembled WGS sequence"/>
</dbReference>
<evidence type="ECO:0000313" key="1">
    <source>
        <dbReference type="EMBL" id="TFK59580.1"/>
    </source>
</evidence>
<keyword evidence="2" id="KW-1185">Reference proteome</keyword>